<evidence type="ECO:0000256" key="4">
    <source>
        <dbReference type="ARBA" id="ARBA00022475"/>
    </source>
</evidence>
<keyword evidence="5 8" id="KW-0812">Transmembrane</keyword>
<evidence type="ECO:0000313" key="9">
    <source>
        <dbReference type="EMBL" id="NYI50112.1"/>
    </source>
</evidence>
<keyword evidence="7 8" id="KW-0472">Membrane</keyword>
<evidence type="ECO:0000256" key="7">
    <source>
        <dbReference type="ARBA" id="ARBA00023136"/>
    </source>
</evidence>
<dbReference type="EMBL" id="JACCCY010000003">
    <property type="protein sequence ID" value="NYI50112.1"/>
    <property type="molecule type" value="Genomic_DNA"/>
</dbReference>
<comment type="caution">
    <text evidence="9">The sequence shown here is derived from an EMBL/GenBank/DDBJ whole genome shotgun (WGS) entry which is preliminary data.</text>
</comment>
<feature type="transmembrane region" description="Helical" evidence="8">
    <location>
        <begin position="7"/>
        <end position="27"/>
    </location>
</feature>
<sequence>MHNRYSIGIITKIILLLLLSLLITIDTRVLESTVLLLFILFAFLSSPRSIVMDDVGIRYNLGWKEQWRDIRSFEVENNNITLLLSNDRNRMIKNISPDDLTKVVQFISSKVKL</sequence>
<gene>
    <name evidence="9" type="ORF">F5613_002242</name>
</gene>
<feature type="transmembrane region" description="Helical" evidence="8">
    <location>
        <begin position="33"/>
        <end position="51"/>
    </location>
</feature>
<evidence type="ECO:0000256" key="2">
    <source>
        <dbReference type="ARBA" id="ARBA00009962"/>
    </source>
</evidence>
<dbReference type="Proteomes" id="UP000574332">
    <property type="component" value="Unassembled WGS sequence"/>
</dbReference>
<keyword evidence="4" id="KW-1003">Cell membrane</keyword>
<evidence type="ECO:0000256" key="8">
    <source>
        <dbReference type="SAM" id="Phobius"/>
    </source>
</evidence>
<reference evidence="9 10" key="1">
    <citation type="submission" date="2020-07" db="EMBL/GenBank/DDBJ databases">
        <title>Genomic Encyclopedia of Type Strains, Phase IV (KMG-IV): sequencing the most valuable type-strain genomes for metagenomic binning, comparative biology and taxonomic classification.</title>
        <authorList>
            <person name="Goeker M."/>
        </authorList>
    </citation>
    <scope>NUCLEOTIDE SEQUENCE [LARGE SCALE GENOMIC DNA]</scope>
    <source>
        <strain evidence="9 10">DSM 23697</strain>
    </source>
</reference>
<name>A0A8E1ZYT5_9PORP</name>
<dbReference type="Pfam" id="PF06173">
    <property type="entry name" value="DUF986"/>
    <property type="match status" value="1"/>
</dbReference>
<comment type="similarity">
    <text evidence="2">Belongs to the UPF0266 family.</text>
</comment>
<evidence type="ECO:0000313" key="10">
    <source>
        <dbReference type="Proteomes" id="UP000574332"/>
    </source>
</evidence>
<evidence type="ECO:0000256" key="5">
    <source>
        <dbReference type="ARBA" id="ARBA00022692"/>
    </source>
</evidence>
<keyword evidence="6 8" id="KW-1133">Transmembrane helix</keyword>
<comment type="subcellular location">
    <subcellularLocation>
        <location evidence="1">Cell membrane</location>
        <topology evidence="1">Multi-pass membrane protein</topology>
    </subcellularLocation>
</comment>
<evidence type="ECO:0000256" key="6">
    <source>
        <dbReference type="ARBA" id="ARBA00022989"/>
    </source>
</evidence>
<dbReference type="AlphaFoldDB" id="A0A8E1ZYT5"/>
<keyword evidence="10" id="KW-1185">Reference proteome</keyword>
<proteinExistence type="inferred from homology"/>
<dbReference type="InterPro" id="IPR009328">
    <property type="entry name" value="DUF986"/>
</dbReference>
<evidence type="ECO:0000256" key="1">
    <source>
        <dbReference type="ARBA" id="ARBA00004651"/>
    </source>
</evidence>
<evidence type="ECO:0000256" key="3">
    <source>
        <dbReference type="ARBA" id="ARBA00019407"/>
    </source>
</evidence>
<organism evidence="9 10">
    <name type="scientific">Macellibacteroides fermentans</name>
    <dbReference type="NCBI Taxonomy" id="879969"/>
    <lineage>
        <taxon>Bacteria</taxon>
        <taxon>Pseudomonadati</taxon>
        <taxon>Bacteroidota</taxon>
        <taxon>Bacteroidia</taxon>
        <taxon>Bacteroidales</taxon>
        <taxon>Porphyromonadaceae</taxon>
        <taxon>Macellibacteroides</taxon>
    </lineage>
</organism>
<accession>A0A8E1ZYT5</accession>
<protein>
    <recommendedName>
        <fullName evidence="3">UPF0266 membrane protein YobD</fullName>
    </recommendedName>
</protein>